<accession>A0A3M2MG40</accession>
<dbReference type="AlphaFoldDB" id="A0A3M2MG40"/>
<dbReference type="InterPro" id="IPR008272">
    <property type="entry name" value="HB-CoA_thioesterase_AS"/>
</dbReference>
<dbReference type="RefSeq" id="WP_122181878.1">
    <property type="nucleotide sequence ID" value="NZ_RFFJ01000003.1"/>
</dbReference>
<dbReference type="Proteomes" id="UP000278673">
    <property type="component" value="Unassembled WGS sequence"/>
</dbReference>
<evidence type="ECO:0000313" key="3">
    <source>
        <dbReference type="EMBL" id="RMI46218.1"/>
    </source>
</evidence>
<keyword evidence="4" id="KW-1185">Reference proteome</keyword>
<dbReference type="PROSITE" id="PS01328">
    <property type="entry name" value="4HBCOA_THIOESTERASE"/>
    <property type="match status" value="1"/>
</dbReference>
<dbReference type="InterPro" id="IPR050563">
    <property type="entry name" value="4-hydroxybenzoyl-CoA_TE"/>
</dbReference>
<dbReference type="PANTHER" id="PTHR31793">
    <property type="entry name" value="4-HYDROXYBENZOYL-COA THIOESTERASE FAMILY MEMBER"/>
    <property type="match status" value="1"/>
</dbReference>
<evidence type="ECO:0000256" key="1">
    <source>
        <dbReference type="ARBA" id="ARBA00005953"/>
    </source>
</evidence>
<dbReference type="Gene3D" id="3.10.129.10">
    <property type="entry name" value="Hotdog Thioesterase"/>
    <property type="match status" value="1"/>
</dbReference>
<evidence type="ECO:0000256" key="2">
    <source>
        <dbReference type="ARBA" id="ARBA00022801"/>
    </source>
</evidence>
<name>A0A3M2MG40_9ACTN</name>
<organism evidence="3 4">
    <name type="scientific">Streptomyces triticirhizae</name>
    <dbReference type="NCBI Taxonomy" id="2483353"/>
    <lineage>
        <taxon>Bacteria</taxon>
        <taxon>Bacillati</taxon>
        <taxon>Actinomycetota</taxon>
        <taxon>Actinomycetes</taxon>
        <taxon>Kitasatosporales</taxon>
        <taxon>Streptomycetaceae</taxon>
        <taxon>Streptomyces</taxon>
    </lineage>
</organism>
<proteinExistence type="inferred from homology"/>
<dbReference type="Pfam" id="PF13279">
    <property type="entry name" value="4HBT_2"/>
    <property type="match status" value="1"/>
</dbReference>
<evidence type="ECO:0000313" key="4">
    <source>
        <dbReference type="Proteomes" id="UP000278673"/>
    </source>
</evidence>
<protein>
    <submittedName>
        <fullName evidence="3">Acyl-CoA thioesterase</fullName>
    </submittedName>
</protein>
<dbReference type="GO" id="GO:0047617">
    <property type="term" value="F:fatty acyl-CoA hydrolase activity"/>
    <property type="evidence" value="ECO:0007669"/>
    <property type="project" value="TreeGrafter"/>
</dbReference>
<dbReference type="InterPro" id="IPR029069">
    <property type="entry name" value="HotDog_dom_sf"/>
</dbReference>
<dbReference type="CDD" id="cd00586">
    <property type="entry name" value="4HBT"/>
    <property type="match status" value="1"/>
</dbReference>
<comment type="similarity">
    <text evidence="1">Belongs to the 4-hydroxybenzoyl-CoA thioesterase family.</text>
</comment>
<dbReference type="EMBL" id="RFFJ01000003">
    <property type="protein sequence ID" value="RMI46218.1"/>
    <property type="molecule type" value="Genomic_DNA"/>
</dbReference>
<comment type="caution">
    <text evidence="3">The sequence shown here is derived from an EMBL/GenBank/DDBJ whole genome shotgun (WGS) entry which is preliminary data.</text>
</comment>
<dbReference type="SUPFAM" id="SSF54637">
    <property type="entry name" value="Thioesterase/thiol ester dehydrase-isomerase"/>
    <property type="match status" value="1"/>
</dbReference>
<gene>
    <name evidence="3" type="ORF">EBN88_01165</name>
</gene>
<dbReference type="PANTHER" id="PTHR31793:SF27">
    <property type="entry name" value="NOVEL THIOESTERASE SUPERFAMILY DOMAIN AND SAPOSIN A-TYPE DOMAIN CONTAINING PROTEIN (0610012H03RIK)"/>
    <property type="match status" value="1"/>
</dbReference>
<sequence>MTPADAPATAVGTVRRRIEHVDTDASGVVHFSRYVSLLETFVLDHFEEHGAGLARIAELGADLAVTELTVRYRRPGAYRDPIVGEVVVEHVGAARVRVAASLLREETNGSRTELASGTLTFAAVHPTTGGPVPLPPTVRHTLKGITPDAARHDTAAH</sequence>
<reference evidence="3 4" key="1">
    <citation type="submission" date="2018-10" db="EMBL/GenBank/DDBJ databases">
        <title>Isolation, diversity and antifungal activity of actinobacteria from wheat.</title>
        <authorList>
            <person name="Han C."/>
        </authorList>
    </citation>
    <scope>NUCLEOTIDE SEQUENCE [LARGE SCALE GENOMIC DNA]</scope>
    <source>
        <strain evidence="3 4">NEAU-YY642</strain>
    </source>
</reference>
<keyword evidence="2" id="KW-0378">Hydrolase</keyword>